<comment type="caution">
    <text evidence="1">The sequence shown here is derived from an EMBL/GenBank/DDBJ whole genome shotgun (WGS) entry which is preliminary data.</text>
</comment>
<proteinExistence type="predicted"/>
<dbReference type="Proteomes" id="UP000829398">
    <property type="component" value="Chromosome 1"/>
</dbReference>
<protein>
    <submittedName>
        <fullName evidence="1">Subtilisin-like protease SBT5.4</fullName>
    </submittedName>
</protein>
<accession>A0ACB8P2P0</accession>
<sequence length="1068" mass="119367">MGGFLDGTYPEPAEFVLKSTVEAEASTTKQEYVMNYDYIMWRRSDCLLRGWIVGTLSEEVLGLTVGIETSAAVCKALSEYFARNTKDREFFLMQKMHLHSKQNYKTINDYIRGFKEICDELDAIGKSMEDQQKVFGLLKGLGKGYRSFVTSMMKPPIPSYNDIIQLLQSHENMKSFHCSASAIDEHSAFFAQNKNNGKHFRNNRQGQVPFNMQGQNPLNRQGQNSFNSKGRGFPQAVQKPSKAPQRNNQNPSQNEQDKDDLICQIFLKPRHSAFECWHRFKQGYQPNNAAQALAAMAISENETDAWFPDTGATQHMTSDNDKNSVKLKNVLVVPEIKKNLLSFEKNIKVFQSDGGGEFGSKEFQEYLLNHGIKSQKSCPGTPQQNGVVERKHKNITELGLTMLFHAGVPKRFWVEAFSTATWLINRLPSAILAMKSPIEKLTGTFTTAGIGNNYNQPSPRTNMEVPITENSHRIADINQNENTNLDISTTNNEGSGGQEYSNINMLQTPHELDPTSKDFEATNISAPQHDSDKDTMAPEQETEVSHELDLTSIQPNKDLEAVNILASQNQTDQDTRQKPTLDSTVSIQPSHNMTTRGKVEPKGIKDALYHPGWLHAMKEEIVALRQNKTWILIPRSNDMNVIGSKKQPTVARSSTEAEYRAMALAVAELTWITYLLSDIGFQLPQPPTLFSDNMLALHLTVNPVLHARTKHIEIDYHFVREKVAQGKLITQFACRDEGPKPRTLLSETPWLSTVGASTTDREFTNSVALGNKKVLKNKIKGKILVCYDDKDNDGDEKSLPAYQAGAIGMILVNAYEAINQSIAVTTLFPTSILDYPDDLAIKAYINSTNNPVASMTDFATEYNMKPSPQILDFSSRGPNTIDQNILKVAKSLQQFFPFFKPDVVAPGVNIVAAFSEGKELDPRKKRPVAFVPLFGTSMSCPHVAGIVGLLKALHPDWSPAMIRSAIMITARDRHSRERPILDYDGMQATPFAYGAGQVSPNDAMDPGLVYELGFDDYLGYTCNRGYDQSKIAKFTEGKQYACPQSFNIAELNYPSITLPNLNRTITIT</sequence>
<organism evidence="1 2">
    <name type="scientific">Citrus sinensis</name>
    <name type="common">Sweet orange</name>
    <name type="synonym">Citrus aurantium var. sinensis</name>
    <dbReference type="NCBI Taxonomy" id="2711"/>
    <lineage>
        <taxon>Eukaryota</taxon>
        <taxon>Viridiplantae</taxon>
        <taxon>Streptophyta</taxon>
        <taxon>Embryophyta</taxon>
        <taxon>Tracheophyta</taxon>
        <taxon>Spermatophyta</taxon>
        <taxon>Magnoliopsida</taxon>
        <taxon>eudicotyledons</taxon>
        <taxon>Gunneridae</taxon>
        <taxon>Pentapetalae</taxon>
        <taxon>rosids</taxon>
        <taxon>malvids</taxon>
        <taxon>Sapindales</taxon>
        <taxon>Rutaceae</taxon>
        <taxon>Aurantioideae</taxon>
        <taxon>Citrus</taxon>
    </lineage>
</organism>
<evidence type="ECO:0000313" key="1">
    <source>
        <dbReference type="EMBL" id="KAH9804427.1"/>
    </source>
</evidence>
<keyword evidence="2" id="KW-1185">Reference proteome</keyword>
<dbReference type="EMBL" id="CM039170">
    <property type="protein sequence ID" value="KAH9804427.1"/>
    <property type="molecule type" value="Genomic_DNA"/>
</dbReference>
<gene>
    <name evidence="1" type="ORF">KPL71_002138</name>
</gene>
<reference evidence="2" key="1">
    <citation type="journal article" date="2023" name="Hortic. Res.">
        <title>A chromosome-level phased genome enabling allele-level studies in sweet orange: a case study on citrus Huanglongbing tolerance.</title>
        <authorList>
            <person name="Wu B."/>
            <person name="Yu Q."/>
            <person name="Deng Z."/>
            <person name="Duan Y."/>
            <person name="Luo F."/>
            <person name="Gmitter F. Jr."/>
        </authorList>
    </citation>
    <scope>NUCLEOTIDE SEQUENCE [LARGE SCALE GENOMIC DNA]</scope>
    <source>
        <strain evidence="2">cv. Valencia</strain>
    </source>
</reference>
<evidence type="ECO:0000313" key="2">
    <source>
        <dbReference type="Proteomes" id="UP000829398"/>
    </source>
</evidence>
<name>A0ACB8P2P0_CITSI</name>